<dbReference type="Proteomes" id="UP000327236">
    <property type="component" value="Unassembled WGS sequence"/>
</dbReference>
<organism evidence="1 2">
    <name type="scientific">Lactobacillus jensenii</name>
    <dbReference type="NCBI Taxonomy" id="109790"/>
    <lineage>
        <taxon>Bacteria</taxon>
        <taxon>Bacillati</taxon>
        <taxon>Bacillota</taxon>
        <taxon>Bacilli</taxon>
        <taxon>Lactobacillales</taxon>
        <taxon>Lactobacillaceae</taxon>
        <taxon>Lactobacillus</taxon>
    </lineage>
</organism>
<name>A0A558JN81_LACJE</name>
<comment type="caution">
    <text evidence="1">The sequence shown here is derived from an EMBL/GenBank/DDBJ whole genome shotgun (WGS) entry which is preliminary data.</text>
</comment>
<reference evidence="1 2" key="1">
    <citation type="submission" date="2019-09" db="EMBL/GenBank/DDBJ databases">
        <title>Draft genome sequence assemblies of isolates from the urinary tract.</title>
        <authorList>
            <person name="Mores C.R."/>
            <person name="Putonti C."/>
            <person name="Wolfe A.J."/>
        </authorList>
    </citation>
    <scope>NUCLEOTIDE SEQUENCE [LARGE SCALE GENOMIC DNA]</scope>
    <source>
        <strain evidence="1 2">UMB246</strain>
    </source>
</reference>
<proteinExistence type="predicted"/>
<evidence type="ECO:0000313" key="2">
    <source>
        <dbReference type="Proteomes" id="UP000327236"/>
    </source>
</evidence>
<protein>
    <submittedName>
        <fullName evidence="1">Uncharacterized protein</fullName>
    </submittedName>
</protein>
<dbReference type="EMBL" id="VYWW01000071">
    <property type="protein sequence ID" value="KAA9319920.1"/>
    <property type="molecule type" value="Genomic_DNA"/>
</dbReference>
<gene>
    <name evidence="1" type="ORF">F6H94_08655</name>
</gene>
<dbReference type="AlphaFoldDB" id="A0A558JN81"/>
<dbReference type="OrthoDB" id="9857149at2"/>
<evidence type="ECO:0000313" key="1">
    <source>
        <dbReference type="EMBL" id="KAA9319920.1"/>
    </source>
</evidence>
<accession>A0A558JN81</accession>
<sequence>MRKNNGFKKGYFNELNEIDVLKFCYEIQLLDHSRWVNIGNSFFKERVTGDEESIQHLYKFIWRGWEFNGNLICGRKYPHRGKYPLKQSALITKRRKRKC</sequence>
<dbReference type="RefSeq" id="WP_006588548.1">
    <property type="nucleotide sequence ID" value="NZ_CATOUX010000011.1"/>
</dbReference>